<name>A0ACB8YYA6_CICIN</name>
<sequence length="215" mass="23621">MEDQQTNGNVIEIIGGDVPIDDHQSMESGKMCFKTQSFGSSNFMMENQRSCKDRHCKNFYTEMGGIYGDQCGFLHDEQSRIRDRNAIILSHGSSFGYGNSGANGNEGPPPTNVDIKPPSWRTKICNKWEMSGYCPFGSRCTFAHGVEELQRYGGGLVVNEAKPNNQGLMLPNMIAPSGSSMAGASGSRQLPGTVGRPWKGPDKINRIYGDWINDI</sequence>
<dbReference type="Proteomes" id="UP001055811">
    <property type="component" value="Linkage Group LG09"/>
</dbReference>
<accession>A0ACB8YYA6</accession>
<protein>
    <submittedName>
        <fullName evidence="1">Uncharacterized protein</fullName>
    </submittedName>
</protein>
<evidence type="ECO:0000313" key="2">
    <source>
        <dbReference type="Proteomes" id="UP001055811"/>
    </source>
</evidence>
<comment type="caution">
    <text evidence="1">The sequence shown here is derived from an EMBL/GenBank/DDBJ whole genome shotgun (WGS) entry which is preliminary data.</text>
</comment>
<gene>
    <name evidence="1" type="ORF">L2E82_47989</name>
</gene>
<reference evidence="1 2" key="2">
    <citation type="journal article" date="2022" name="Mol. Ecol. Resour.">
        <title>The genomes of chicory, endive, great burdock and yacon provide insights into Asteraceae paleo-polyploidization history and plant inulin production.</title>
        <authorList>
            <person name="Fan W."/>
            <person name="Wang S."/>
            <person name="Wang H."/>
            <person name="Wang A."/>
            <person name="Jiang F."/>
            <person name="Liu H."/>
            <person name="Zhao H."/>
            <person name="Xu D."/>
            <person name="Zhang Y."/>
        </authorList>
    </citation>
    <scope>NUCLEOTIDE SEQUENCE [LARGE SCALE GENOMIC DNA]</scope>
    <source>
        <strain evidence="2">cv. Punajuju</strain>
        <tissue evidence="1">Leaves</tissue>
    </source>
</reference>
<organism evidence="1 2">
    <name type="scientific">Cichorium intybus</name>
    <name type="common">Chicory</name>
    <dbReference type="NCBI Taxonomy" id="13427"/>
    <lineage>
        <taxon>Eukaryota</taxon>
        <taxon>Viridiplantae</taxon>
        <taxon>Streptophyta</taxon>
        <taxon>Embryophyta</taxon>
        <taxon>Tracheophyta</taxon>
        <taxon>Spermatophyta</taxon>
        <taxon>Magnoliopsida</taxon>
        <taxon>eudicotyledons</taxon>
        <taxon>Gunneridae</taxon>
        <taxon>Pentapetalae</taxon>
        <taxon>asterids</taxon>
        <taxon>campanulids</taxon>
        <taxon>Asterales</taxon>
        <taxon>Asteraceae</taxon>
        <taxon>Cichorioideae</taxon>
        <taxon>Cichorieae</taxon>
        <taxon>Cichoriinae</taxon>
        <taxon>Cichorium</taxon>
    </lineage>
</organism>
<reference evidence="2" key="1">
    <citation type="journal article" date="2022" name="Mol. Ecol. Resour.">
        <title>The genomes of chicory, endive, great burdock and yacon provide insights into Asteraceae palaeo-polyploidization history and plant inulin production.</title>
        <authorList>
            <person name="Fan W."/>
            <person name="Wang S."/>
            <person name="Wang H."/>
            <person name="Wang A."/>
            <person name="Jiang F."/>
            <person name="Liu H."/>
            <person name="Zhao H."/>
            <person name="Xu D."/>
            <person name="Zhang Y."/>
        </authorList>
    </citation>
    <scope>NUCLEOTIDE SEQUENCE [LARGE SCALE GENOMIC DNA]</scope>
    <source>
        <strain evidence="2">cv. Punajuju</strain>
    </source>
</reference>
<proteinExistence type="predicted"/>
<evidence type="ECO:0000313" key="1">
    <source>
        <dbReference type="EMBL" id="KAI3690015.1"/>
    </source>
</evidence>
<keyword evidence="2" id="KW-1185">Reference proteome</keyword>
<dbReference type="EMBL" id="CM042017">
    <property type="protein sequence ID" value="KAI3690015.1"/>
    <property type="molecule type" value="Genomic_DNA"/>
</dbReference>